<name>A0A2P8DFT4_9ACTN</name>
<proteinExistence type="predicted"/>
<evidence type="ECO:0008006" key="3">
    <source>
        <dbReference type="Google" id="ProtNLM"/>
    </source>
</evidence>
<dbReference type="Proteomes" id="UP000243528">
    <property type="component" value="Unassembled WGS sequence"/>
</dbReference>
<accession>A0A2P8DFT4</accession>
<evidence type="ECO:0000313" key="1">
    <source>
        <dbReference type="EMBL" id="PSK96071.1"/>
    </source>
</evidence>
<sequence length="235" mass="26037">MTIYDDLSSQGLRDDRWTFLEIPQPGADPWRYAEPHAVTEVDDGVLSITVETFTRSHSDVQILDNPKHLLVSVDSFDVTAGPRTFSVDMSAENLGATGEDYRDGFAAFNVLEMATGRVFDLAATSQQPYAIHERLFVPGMIPQEEAFTHMVHAPLSGLDFKPHQFHHYAISFDPGAGTVTWAVDDTVVYSTGSATMPSTVQIGFGMFTLHPIRDGRSTSLRGQGLRGRWRNFVVD</sequence>
<dbReference type="InterPro" id="IPR045727">
    <property type="entry name" value="DUF6081"/>
</dbReference>
<evidence type="ECO:0000313" key="2">
    <source>
        <dbReference type="Proteomes" id="UP000243528"/>
    </source>
</evidence>
<comment type="caution">
    <text evidence="1">The sequence shown here is derived from an EMBL/GenBank/DDBJ whole genome shotgun (WGS) entry which is preliminary data.</text>
</comment>
<dbReference type="RefSeq" id="WP_106539712.1">
    <property type="nucleotide sequence ID" value="NZ_PYGE01000027.1"/>
</dbReference>
<organism evidence="1 2">
    <name type="scientific">Haloactinopolyspora alba</name>
    <dbReference type="NCBI Taxonomy" id="648780"/>
    <lineage>
        <taxon>Bacteria</taxon>
        <taxon>Bacillati</taxon>
        <taxon>Actinomycetota</taxon>
        <taxon>Actinomycetes</taxon>
        <taxon>Jiangellales</taxon>
        <taxon>Jiangellaceae</taxon>
        <taxon>Haloactinopolyspora</taxon>
    </lineage>
</organism>
<dbReference type="OrthoDB" id="8896188at2"/>
<reference evidence="1 2" key="1">
    <citation type="submission" date="2018-03" db="EMBL/GenBank/DDBJ databases">
        <title>Genomic Encyclopedia of Archaeal and Bacterial Type Strains, Phase II (KMG-II): from individual species to whole genera.</title>
        <authorList>
            <person name="Goeker M."/>
        </authorList>
    </citation>
    <scope>NUCLEOTIDE SEQUENCE [LARGE SCALE GENOMIC DNA]</scope>
    <source>
        <strain evidence="1 2">DSM 45211</strain>
    </source>
</reference>
<keyword evidence="2" id="KW-1185">Reference proteome</keyword>
<dbReference type="EMBL" id="PYGE01000027">
    <property type="protein sequence ID" value="PSK96071.1"/>
    <property type="molecule type" value="Genomic_DNA"/>
</dbReference>
<gene>
    <name evidence="1" type="ORF">CLV30_12712</name>
</gene>
<protein>
    <recommendedName>
        <fullName evidence="3">Glycosyl hydrolase family 16</fullName>
    </recommendedName>
</protein>
<dbReference type="AlphaFoldDB" id="A0A2P8DFT4"/>
<dbReference type="Pfam" id="PF19559">
    <property type="entry name" value="DUF6081"/>
    <property type="match status" value="1"/>
</dbReference>